<dbReference type="InterPro" id="IPR005119">
    <property type="entry name" value="LysR_subst-bd"/>
</dbReference>
<dbReference type="PANTHER" id="PTHR30346">
    <property type="entry name" value="TRANSCRIPTIONAL DUAL REGULATOR HCAR-RELATED"/>
    <property type="match status" value="1"/>
</dbReference>
<evidence type="ECO:0000259" key="5">
    <source>
        <dbReference type="PROSITE" id="PS50931"/>
    </source>
</evidence>
<dbReference type="PROSITE" id="PS50931">
    <property type="entry name" value="HTH_LYSR"/>
    <property type="match status" value="1"/>
</dbReference>
<dbReference type="Pfam" id="PF03466">
    <property type="entry name" value="LysR_substrate"/>
    <property type="match status" value="1"/>
</dbReference>
<keyword evidence="3" id="KW-0238">DNA-binding</keyword>
<organism evidence="6">
    <name type="scientific">Kitasatospora sp. CMC57</name>
    <dbReference type="NCBI Taxonomy" id="3231513"/>
    <lineage>
        <taxon>Bacteria</taxon>
        <taxon>Bacillati</taxon>
        <taxon>Actinomycetota</taxon>
        <taxon>Actinomycetes</taxon>
        <taxon>Kitasatosporales</taxon>
        <taxon>Streptomycetaceae</taxon>
        <taxon>Kitasatospora</taxon>
    </lineage>
</organism>
<sequence>MDVDLRDLELLHTVAVTGTLTAAAELLYVSQPALSQRLTRLEGRLGTQLFDRQGRGLVPNPAGQRMLLAARQVLAELDSATRDVREMLDGRDRRVRLAVQCSTTFQWLPPVIQGFRARCPGAEVRIESLPADTLITALLEDRLDIALITKPDPQMDRLRLTALFDDEMVAVVPADHAWAALPHLTARDFDGAHLVLYDLYDPSRMPNTPLPVPHGARPARITTMPVITDLLIEMVASGQGVTVLPRWVAAPYVGSHTLALVRIGAEPTVRTWYCATRPGVRPALVEALAAELVLRLHRPEDGDHRAR</sequence>
<feature type="domain" description="HTH lysR-type" evidence="5">
    <location>
        <begin position="3"/>
        <end position="60"/>
    </location>
</feature>
<gene>
    <name evidence="6" type="ORF">KCMC57_06660</name>
</gene>
<dbReference type="EMBL" id="AP035881">
    <property type="protein sequence ID" value="BFP44298.1"/>
    <property type="molecule type" value="Genomic_DNA"/>
</dbReference>
<evidence type="ECO:0000256" key="1">
    <source>
        <dbReference type="ARBA" id="ARBA00009437"/>
    </source>
</evidence>
<evidence type="ECO:0000256" key="4">
    <source>
        <dbReference type="ARBA" id="ARBA00023163"/>
    </source>
</evidence>
<dbReference type="Gene3D" id="1.10.10.10">
    <property type="entry name" value="Winged helix-like DNA-binding domain superfamily/Winged helix DNA-binding domain"/>
    <property type="match status" value="1"/>
</dbReference>
<dbReference type="FunFam" id="1.10.10.10:FF:000001">
    <property type="entry name" value="LysR family transcriptional regulator"/>
    <property type="match status" value="1"/>
</dbReference>
<dbReference type="GO" id="GO:0003700">
    <property type="term" value="F:DNA-binding transcription factor activity"/>
    <property type="evidence" value="ECO:0007669"/>
    <property type="project" value="InterPro"/>
</dbReference>
<dbReference type="PRINTS" id="PR00039">
    <property type="entry name" value="HTHLYSR"/>
</dbReference>
<dbReference type="InterPro" id="IPR000847">
    <property type="entry name" value="LysR_HTH_N"/>
</dbReference>
<dbReference type="AlphaFoldDB" id="A0AB33JX43"/>
<evidence type="ECO:0000256" key="2">
    <source>
        <dbReference type="ARBA" id="ARBA00023015"/>
    </source>
</evidence>
<dbReference type="PANTHER" id="PTHR30346:SF9">
    <property type="entry name" value="LYSR FAMILY TRANSCRIPTIONAL REGULATOR"/>
    <property type="match status" value="1"/>
</dbReference>
<dbReference type="InterPro" id="IPR036388">
    <property type="entry name" value="WH-like_DNA-bd_sf"/>
</dbReference>
<dbReference type="Gene3D" id="3.40.190.290">
    <property type="match status" value="1"/>
</dbReference>
<dbReference type="CDD" id="cd05466">
    <property type="entry name" value="PBP2_LTTR_substrate"/>
    <property type="match status" value="1"/>
</dbReference>
<evidence type="ECO:0000256" key="3">
    <source>
        <dbReference type="ARBA" id="ARBA00023125"/>
    </source>
</evidence>
<dbReference type="SUPFAM" id="SSF53850">
    <property type="entry name" value="Periplasmic binding protein-like II"/>
    <property type="match status" value="1"/>
</dbReference>
<dbReference type="SUPFAM" id="SSF46785">
    <property type="entry name" value="Winged helix' DNA-binding domain"/>
    <property type="match status" value="1"/>
</dbReference>
<dbReference type="GO" id="GO:0003677">
    <property type="term" value="F:DNA binding"/>
    <property type="evidence" value="ECO:0007669"/>
    <property type="project" value="UniProtKB-KW"/>
</dbReference>
<dbReference type="InterPro" id="IPR036390">
    <property type="entry name" value="WH_DNA-bd_sf"/>
</dbReference>
<name>A0AB33JX43_9ACTN</name>
<dbReference type="Pfam" id="PF00126">
    <property type="entry name" value="HTH_1"/>
    <property type="match status" value="1"/>
</dbReference>
<comment type="similarity">
    <text evidence="1">Belongs to the LysR transcriptional regulatory family.</text>
</comment>
<protein>
    <submittedName>
        <fullName evidence="6">LysR family transcriptional regulator</fullName>
    </submittedName>
</protein>
<dbReference type="GO" id="GO:0032993">
    <property type="term" value="C:protein-DNA complex"/>
    <property type="evidence" value="ECO:0007669"/>
    <property type="project" value="TreeGrafter"/>
</dbReference>
<reference evidence="6" key="1">
    <citation type="submission" date="2024-07" db="EMBL/GenBank/DDBJ databases">
        <title>Complete genome sequences of cellulolytic bacteria, Kitasatospora sp. CMC57 and Streptomyces sp. CMC78, isolated from Japanese agricultural soil.</title>
        <authorList>
            <person name="Hashimoto T."/>
            <person name="Ito M."/>
            <person name="Iwamoto M."/>
            <person name="Fukahori D."/>
            <person name="Shoda T."/>
            <person name="Sakoda M."/>
            <person name="Morohoshi T."/>
            <person name="Mitsuboshi M."/>
            <person name="Nishizawa T."/>
        </authorList>
    </citation>
    <scope>NUCLEOTIDE SEQUENCE</scope>
    <source>
        <strain evidence="6">CMC57</strain>
    </source>
</reference>
<keyword evidence="2" id="KW-0805">Transcription regulation</keyword>
<keyword evidence="4" id="KW-0804">Transcription</keyword>
<accession>A0AB33JX43</accession>
<proteinExistence type="inferred from homology"/>
<dbReference type="RefSeq" id="WP_407986898.1">
    <property type="nucleotide sequence ID" value="NZ_AP035881.2"/>
</dbReference>
<evidence type="ECO:0000313" key="6">
    <source>
        <dbReference type="EMBL" id="BFP44298.1"/>
    </source>
</evidence>